<dbReference type="AlphaFoldDB" id="A0A939FBE9"/>
<organism evidence="2 3">
    <name type="scientific">Streptomyces beijiangensis</name>
    <dbReference type="NCBI Taxonomy" id="163361"/>
    <lineage>
        <taxon>Bacteria</taxon>
        <taxon>Bacillati</taxon>
        <taxon>Actinomycetota</taxon>
        <taxon>Actinomycetes</taxon>
        <taxon>Kitasatosporales</taxon>
        <taxon>Streptomycetaceae</taxon>
        <taxon>Streptomyces</taxon>
    </lineage>
</organism>
<reference evidence="2" key="1">
    <citation type="submission" date="2021-03" db="EMBL/GenBank/DDBJ databases">
        <title>Streptomyces poriferae sp. nov., a novel marine sponge-derived Actinobacteria species with anti-MRSA activity.</title>
        <authorList>
            <person name="Sandoval-Powers M."/>
            <person name="Kralova S."/>
            <person name="Nguyen G.-S."/>
            <person name="Fawwal D."/>
            <person name="Degnes K."/>
            <person name="Klinkenberg G."/>
            <person name="Sletta H."/>
            <person name="Wentzel A."/>
            <person name="Liles M.R."/>
        </authorList>
    </citation>
    <scope>NUCLEOTIDE SEQUENCE</scope>
    <source>
        <strain evidence="2">DSM 41794</strain>
    </source>
</reference>
<evidence type="ECO:0000256" key="1">
    <source>
        <dbReference type="SAM" id="Phobius"/>
    </source>
</evidence>
<accession>A0A939FBE9</accession>
<protein>
    <submittedName>
        <fullName evidence="2">Uncharacterized protein</fullName>
    </submittedName>
</protein>
<dbReference type="Proteomes" id="UP000664167">
    <property type="component" value="Unassembled WGS sequence"/>
</dbReference>
<feature type="transmembrane region" description="Helical" evidence="1">
    <location>
        <begin position="22"/>
        <end position="40"/>
    </location>
</feature>
<keyword evidence="3" id="KW-1185">Reference proteome</keyword>
<dbReference type="RefSeq" id="WP_206966284.1">
    <property type="nucleotide sequence ID" value="NZ_JAFLRJ010000286.1"/>
</dbReference>
<evidence type="ECO:0000313" key="2">
    <source>
        <dbReference type="EMBL" id="MBO0515458.1"/>
    </source>
</evidence>
<keyword evidence="1" id="KW-1133">Transmembrane helix</keyword>
<evidence type="ECO:0000313" key="3">
    <source>
        <dbReference type="Proteomes" id="UP000664167"/>
    </source>
</evidence>
<keyword evidence="1" id="KW-0812">Transmembrane</keyword>
<feature type="transmembrane region" description="Helical" evidence="1">
    <location>
        <begin position="113"/>
        <end position="133"/>
    </location>
</feature>
<keyword evidence="1" id="KW-0472">Membrane</keyword>
<feature type="transmembrane region" description="Helical" evidence="1">
    <location>
        <begin position="52"/>
        <end position="69"/>
    </location>
</feature>
<comment type="caution">
    <text evidence="2">The sequence shown here is derived from an EMBL/GenBank/DDBJ whole genome shotgun (WGS) entry which is preliminary data.</text>
</comment>
<name>A0A939FBE9_9ACTN</name>
<gene>
    <name evidence="2" type="ORF">J0695_27225</name>
</gene>
<dbReference type="EMBL" id="JAFLRJ010000286">
    <property type="protein sequence ID" value="MBO0515458.1"/>
    <property type="molecule type" value="Genomic_DNA"/>
</dbReference>
<feature type="transmembrane region" description="Helical" evidence="1">
    <location>
        <begin position="81"/>
        <end position="101"/>
    </location>
</feature>
<sequence>MGGGAVLGPVGRKARERRIERRWAWVALVASAILSVGNMVEWARGNGVEAQSFWPFAVAAGSVATLLKGTGRRTAARGATYLACGLLVAVGIWTGIPQAAHLVHGESVDWLDLTIGVLVVLFVGVGAMTWIAGRKQGGAASPSAE</sequence>
<proteinExistence type="predicted"/>